<feature type="domain" description="Gfo/Idh/MocA-like oxidoreductase N-terminal" evidence="1">
    <location>
        <begin position="6"/>
        <end position="121"/>
    </location>
</feature>
<dbReference type="InterPro" id="IPR055170">
    <property type="entry name" value="GFO_IDH_MocA-like_dom"/>
</dbReference>
<dbReference type="PANTHER" id="PTHR43377:SF1">
    <property type="entry name" value="BILIVERDIN REDUCTASE A"/>
    <property type="match status" value="1"/>
</dbReference>
<proteinExistence type="predicted"/>
<organism evidence="3 4">
    <name type="scientific">Bdellovibrio svalbardensis</name>
    <dbReference type="NCBI Taxonomy" id="2972972"/>
    <lineage>
        <taxon>Bacteria</taxon>
        <taxon>Pseudomonadati</taxon>
        <taxon>Bdellovibrionota</taxon>
        <taxon>Bdellovibrionia</taxon>
        <taxon>Bdellovibrionales</taxon>
        <taxon>Pseudobdellovibrionaceae</taxon>
        <taxon>Bdellovibrio</taxon>
    </lineage>
</organism>
<accession>A0ABT6DKZ1</accession>
<evidence type="ECO:0000313" key="3">
    <source>
        <dbReference type="EMBL" id="MDG0817537.1"/>
    </source>
</evidence>
<dbReference type="InterPro" id="IPR051450">
    <property type="entry name" value="Gfo/Idh/MocA_Oxidoreductases"/>
</dbReference>
<evidence type="ECO:0000313" key="4">
    <source>
        <dbReference type="Proteomes" id="UP001152321"/>
    </source>
</evidence>
<sequence length="314" mass="34041">MSKKLRGAVIGVGYLGTFHAQKYKNNPNVELVGVCDAFPAQADKVAAELGVKSFHRPQDLIGQVDLVTIAASTLSHFEVAKMFLQNGVHVNVEKPITATVPQAEELVALAAKNNLKLAVGHIERFNPSVNEIKKHIKNPKTIELVRTAPYKTRGADVSVLHDLMIHDMDLLFWLSGSEIDSMIASGTMLVSKELDTCSASFKMKNGVQGIITVSRVATTPTRSVRIVQDDCTIFGNTGIHEIEKVEKGDGTPDNLTKVTKWTVNKEDALQKETDAFVDCVLNNTTPVVTGLDGLKALKAIEQVQNLVCTPASSV</sequence>
<dbReference type="Proteomes" id="UP001152321">
    <property type="component" value="Unassembled WGS sequence"/>
</dbReference>
<reference evidence="3" key="1">
    <citation type="submission" date="2022-08" db="EMBL/GenBank/DDBJ databases">
        <title>Novel Bdellovibrio Species Isolated from Svalbard: Designation Bdellovibrio svalbardensis.</title>
        <authorList>
            <person name="Mitchell R.J."/>
            <person name="Choi S.Y."/>
        </authorList>
    </citation>
    <scope>NUCLEOTIDE SEQUENCE</scope>
    <source>
        <strain evidence="3">PAP01</strain>
    </source>
</reference>
<dbReference type="Pfam" id="PF01408">
    <property type="entry name" value="GFO_IDH_MocA"/>
    <property type="match status" value="1"/>
</dbReference>
<keyword evidence="4" id="KW-1185">Reference proteome</keyword>
<name>A0ABT6DKZ1_9BACT</name>
<dbReference type="EMBL" id="JANRMI010000004">
    <property type="protein sequence ID" value="MDG0817537.1"/>
    <property type="molecule type" value="Genomic_DNA"/>
</dbReference>
<gene>
    <name evidence="3" type="ORF">NWE73_14240</name>
</gene>
<dbReference type="PANTHER" id="PTHR43377">
    <property type="entry name" value="BILIVERDIN REDUCTASE A"/>
    <property type="match status" value="1"/>
</dbReference>
<dbReference type="InterPro" id="IPR000683">
    <property type="entry name" value="Gfo/Idh/MocA-like_OxRdtase_N"/>
</dbReference>
<dbReference type="Gene3D" id="3.30.360.10">
    <property type="entry name" value="Dihydrodipicolinate Reductase, domain 2"/>
    <property type="match status" value="1"/>
</dbReference>
<dbReference type="Pfam" id="PF22725">
    <property type="entry name" value="GFO_IDH_MocA_C3"/>
    <property type="match status" value="1"/>
</dbReference>
<protein>
    <submittedName>
        <fullName evidence="3">Gfo/Idh/MocA family oxidoreductase</fullName>
    </submittedName>
</protein>
<evidence type="ECO:0000259" key="2">
    <source>
        <dbReference type="Pfam" id="PF22725"/>
    </source>
</evidence>
<dbReference type="SUPFAM" id="SSF51735">
    <property type="entry name" value="NAD(P)-binding Rossmann-fold domains"/>
    <property type="match status" value="1"/>
</dbReference>
<comment type="caution">
    <text evidence="3">The sequence shown here is derived from an EMBL/GenBank/DDBJ whole genome shotgun (WGS) entry which is preliminary data.</text>
</comment>
<evidence type="ECO:0000259" key="1">
    <source>
        <dbReference type="Pfam" id="PF01408"/>
    </source>
</evidence>
<feature type="domain" description="GFO/IDH/MocA-like oxidoreductase" evidence="2">
    <location>
        <begin position="155"/>
        <end position="238"/>
    </location>
</feature>
<dbReference type="SUPFAM" id="SSF55347">
    <property type="entry name" value="Glyceraldehyde-3-phosphate dehydrogenase-like, C-terminal domain"/>
    <property type="match status" value="1"/>
</dbReference>
<dbReference type="Gene3D" id="3.40.50.720">
    <property type="entry name" value="NAD(P)-binding Rossmann-like Domain"/>
    <property type="match status" value="1"/>
</dbReference>
<dbReference type="InterPro" id="IPR036291">
    <property type="entry name" value="NAD(P)-bd_dom_sf"/>
</dbReference>